<evidence type="ECO:0000313" key="1">
    <source>
        <dbReference type="EMBL" id="EFH82342.1"/>
    </source>
</evidence>
<dbReference type="Proteomes" id="UP000004508">
    <property type="component" value="Unassembled WGS sequence"/>
</dbReference>
<protein>
    <submittedName>
        <fullName evidence="1">Uncharacterized protein</fullName>
    </submittedName>
</protein>
<name>D6U0K2_KTERA</name>
<reference evidence="1 2" key="1">
    <citation type="journal article" date="2011" name="Stand. Genomic Sci.">
        <title>Non-contiguous finished genome sequence and contextual data of the filamentous soil bacterium Ktedonobacter racemifer type strain (SOSP1-21).</title>
        <authorList>
            <person name="Chang Y.J."/>
            <person name="Land M."/>
            <person name="Hauser L."/>
            <person name="Chertkov O."/>
            <person name="Del Rio T.G."/>
            <person name="Nolan M."/>
            <person name="Copeland A."/>
            <person name="Tice H."/>
            <person name="Cheng J.F."/>
            <person name="Lucas S."/>
            <person name="Han C."/>
            <person name="Goodwin L."/>
            <person name="Pitluck S."/>
            <person name="Ivanova N."/>
            <person name="Ovchinikova G."/>
            <person name="Pati A."/>
            <person name="Chen A."/>
            <person name="Palaniappan K."/>
            <person name="Mavromatis K."/>
            <person name="Liolios K."/>
            <person name="Brettin T."/>
            <person name="Fiebig A."/>
            <person name="Rohde M."/>
            <person name="Abt B."/>
            <person name="Goker M."/>
            <person name="Detter J.C."/>
            <person name="Woyke T."/>
            <person name="Bristow J."/>
            <person name="Eisen J.A."/>
            <person name="Markowitz V."/>
            <person name="Hugenholtz P."/>
            <person name="Kyrpides N.C."/>
            <person name="Klenk H.P."/>
            <person name="Lapidus A."/>
        </authorList>
    </citation>
    <scope>NUCLEOTIDE SEQUENCE [LARGE SCALE GENOMIC DNA]</scope>
    <source>
        <strain evidence="2">DSM 44963</strain>
    </source>
</reference>
<dbReference type="EMBL" id="ADVG01000004">
    <property type="protein sequence ID" value="EFH82342.1"/>
    <property type="molecule type" value="Genomic_DNA"/>
</dbReference>
<keyword evidence="2" id="KW-1185">Reference proteome</keyword>
<evidence type="ECO:0000313" key="2">
    <source>
        <dbReference type="Proteomes" id="UP000004508"/>
    </source>
</evidence>
<dbReference type="AlphaFoldDB" id="D6U0K2"/>
<gene>
    <name evidence="1" type="ORF">Krac_3148</name>
</gene>
<comment type="caution">
    <text evidence="1">The sequence shown here is derived from an EMBL/GenBank/DDBJ whole genome shotgun (WGS) entry which is preliminary data.</text>
</comment>
<accession>D6U0K2</accession>
<organism evidence="1 2">
    <name type="scientific">Ktedonobacter racemifer DSM 44963</name>
    <dbReference type="NCBI Taxonomy" id="485913"/>
    <lineage>
        <taxon>Bacteria</taxon>
        <taxon>Bacillati</taxon>
        <taxon>Chloroflexota</taxon>
        <taxon>Ktedonobacteria</taxon>
        <taxon>Ktedonobacterales</taxon>
        <taxon>Ktedonobacteraceae</taxon>
        <taxon>Ktedonobacter</taxon>
    </lineage>
</organism>
<dbReference type="InParanoid" id="D6U0K2"/>
<sequence length="40" mass="5064">MFVSFAHFYIMGHLIPQIQRYLLEQMTYERYPQKELAHFW</sequence>
<proteinExistence type="predicted"/>